<feature type="domain" description="Reverse transcriptase Ty1/copia-type" evidence="1">
    <location>
        <begin position="1"/>
        <end position="160"/>
    </location>
</feature>
<dbReference type="InterPro" id="IPR013103">
    <property type="entry name" value="RVT_2"/>
</dbReference>
<organism evidence="2">
    <name type="scientific">Sesamum radiatum</name>
    <name type="common">Black benniseed</name>
    <dbReference type="NCBI Taxonomy" id="300843"/>
    <lineage>
        <taxon>Eukaryota</taxon>
        <taxon>Viridiplantae</taxon>
        <taxon>Streptophyta</taxon>
        <taxon>Embryophyta</taxon>
        <taxon>Tracheophyta</taxon>
        <taxon>Spermatophyta</taxon>
        <taxon>Magnoliopsida</taxon>
        <taxon>eudicotyledons</taxon>
        <taxon>Gunneridae</taxon>
        <taxon>Pentapetalae</taxon>
        <taxon>asterids</taxon>
        <taxon>lamiids</taxon>
        <taxon>Lamiales</taxon>
        <taxon>Pedaliaceae</taxon>
        <taxon>Sesamum</taxon>
    </lineage>
</organism>
<name>A0AAW2K4M5_SESRA</name>
<reference evidence="2" key="2">
    <citation type="journal article" date="2024" name="Plant">
        <title>Genomic evolution and insights into agronomic trait innovations of Sesamum species.</title>
        <authorList>
            <person name="Miao H."/>
            <person name="Wang L."/>
            <person name="Qu L."/>
            <person name="Liu H."/>
            <person name="Sun Y."/>
            <person name="Le M."/>
            <person name="Wang Q."/>
            <person name="Wei S."/>
            <person name="Zheng Y."/>
            <person name="Lin W."/>
            <person name="Duan Y."/>
            <person name="Cao H."/>
            <person name="Xiong S."/>
            <person name="Wang X."/>
            <person name="Wei L."/>
            <person name="Li C."/>
            <person name="Ma Q."/>
            <person name="Ju M."/>
            <person name="Zhao R."/>
            <person name="Li G."/>
            <person name="Mu C."/>
            <person name="Tian Q."/>
            <person name="Mei H."/>
            <person name="Zhang T."/>
            <person name="Gao T."/>
            <person name="Zhang H."/>
        </authorList>
    </citation>
    <scope>NUCLEOTIDE SEQUENCE</scope>
    <source>
        <strain evidence="2">G02</strain>
    </source>
</reference>
<accession>A0AAW2K4M5</accession>
<dbReference type="EMBL" id="JACGWJ010000030">
    <property type="protein sequence ID" value="KAL0301554.1"/>
    <property type="molecule type" value="Genomic_DNA"/>
</dbReference>
<dbReference type="Pfam" id="PF07727">
    <property type="entry name" value="RVT_2"/>
    <property type="match status" value="1"/>
</dbReference>
<sequence length="205" mass="23200">MDVNNAFLHGYLEEEIYMSPPDGYSVPTGHVCRLKRSLYGLKQASRQWNQEFTTQILAFGFRQSKHDYCLFTKLSDSSFLVLLLYVDDILVAGSSTTMIDEVKLYLDRLFTIKDLGVAKYFLGLEVARSPQGIVVTQTKYIKDIVVDTGMTDARTTTTPLPPSIKFTSNAGAELAHPDIYRRLVGRLLYLNFTRPDTSYACQQLC</sequence>
<dbReference type="SUPFAM" id="SSF56672">
    <property type="entry name" value="DNA/RNA polymerases"/>
    <property type="match status" value="1"/>
</dbReference>
<dbReference type="AlphaFoldDB" id="A0AAW2K4M5"/>
<evidence type="ECO:0000313" key="2">
    <source>
        <dbReference type="EMBL" id="KAL0301554.1"/>
    </source>
</evidence>
<comment type="caution">
    <text evidence="2">The sequence shown here is derived from an EMBL/GenBank/DDBJ whole genome shotgun (WGS) entry which is preliminary data.</text>
</comment>
<gene>
    <name evidence="2" type="ORF">Sradi_6432200</name>
</gene>
<protein>
    <submittedName>
        <fullName evidence="2">Retrovirus-related Pol polyprotein from transposon TNT 1-94</fullName>
    </submittedName>
</protein>
<dbReference type="InterPro" id="IPR043502">
    <property type="entry name" value="DNA/RNA_pol_sf"/>
</dbReference>
<reference evidence="2" key="1">
    <citation type="submission" date="2020-06" db="EMBL/GenBank/DDBJ databases">
        <authorList>
            <person name="Li T."/>
            <person name="Hu X."/>
            <person name="Zhang T."/>
            <person name="Song X."/>
            <person name="Zhang H."/>
            <person name="Dai N."/>
            <person name="Sheng W."/>
            <person name="Hou X."/>
            <person name="Wei L."/>
        </authorList>
    </citation>
    <scope>NUCLEOTIDE SEQUENCE</scope>
    <source>
        <strain evidence="2">G02</strain>
        <tissue evidence="2">Leaf</tissue>
    </source>
</reference>
<evidence type="ECO:0000259" key="1">
    <source>
        <dbReference type="Pfam" id="PF07727"/>
    </source>
</evidence>
<proteinExistence type="predicted"/>